<evidence type="ECO:0000259" key="8">
    <source>
        <dbReference type="PROSITE" id="PS51293"/>
    </source>
</evidence>
<keyword evidence="3" id="KW-0238">DNA-binding</keyword>
<dbReference type="Gene3D" id="1.10.10.60">
    <property type="entry name" value="Homeodomain-like"/>
    <property type="match status" value="1"/>
</dbReference>
<protein>
    <recommendedName>
        <fullName evidence="12">MYB-related protein</fullName>
    </recommendedName>
</protein>
<dbReference type="GO" id="GO:0003700">
    <property type="term" value="F:DNA-binding transcription factor activity"/>
    <property type="evidence" value="ECO:0007669"/>
    <property type="project" value="UniProtKB-ARBA"/>
</dbReference>
<feature type="domain" description="Myb-like" evidence="7">
    <location>
        <begin position="83"/>
        <end position="135"/>
    </location>
</feature>
<name>A0A9R0QVN1_TRITD</name>
<dbReference type="GO" id="GO:0003677">
    <property type="term" value="F:DNA binding"/>
    <property type="evidence" value="ECO:0007669"/>
    <property type="project" value="UniProtKB-KW"/>
</dbReference>
<evidence type="ECO:0000313" key="10">
    <source>
        <dbReference type="EMBL" id="VAH18145.1"/>
    </source>
</evidence>
<dbReference type="AlphaFoldDB" id="A0A9R0QVN1"/>
<dbReference type="NCBIfam" id="TIGR01557">
    <property type="entry name" value="myb_SHAQKYF"/>
    <property type="match status" value="1"/>
</dbReference>
<evidence type="ECO:0000256" key="3">
    <source>
        <dbReference type="ARBA" id="ARBA00023125"/>
    </source>
</evidence>
<feature type="domain" description="HTH myb-type" evidence="9">
    <location>
        <begin position="83"/>
        <end position="139"/>
    </location>
</feature>
<keyword evidence="11" id="KW-1185">Reference proteome</keyword>
<dbReference type="SUPFAM" id="SSF46689">
    <property type="entry name" value="Homeodomain-like"/>
    <property type="match status" value="1"/>
</dbReference>
<dbReference type="CDD" id="cd00167">
    <property type="entry name" value="SANT"/>
    <property type="match status" value="1"/>
</dbReference>
<dbReference type="FunFam" id="1.10.10.60:FF:000009">
    <property type="entry name" value="transcription factor MYB1R1"/>
    <property type="match status" value="1"/>
</dbReference>
<dbReference type="InterPro" id="IPR001005">
    <property type="entry name" value="SANT/Myb"/>
</dbReference>
<dbReference type="GO" id="GO:0009739">
    <property type="term" value="P:response to gibberellin"/>
    <property type="evidence" value="ECO:0007669"/>
    <property type="project" value="TreeGrafter"/>
</dbReference>
<organism evidence="10 11">
    <name type="scientific">Triticum turgidum subsp. durum</name>
    <name type="common">Durum wheat</name>
    <name type="synonym">Triticum durum</name>
    <dbReference type="NCBI Taxonomy" id="4567"/>
    <lineage>
        <taxon>Eukaryota</taxon>
        <taxon>Viridiplantae</taxon>
        <taxon>Streptophyta</taxon>
        <taxon>Embryophyta</taxon>
        <taxon>Tracheophyta</taxon>
        <taxon>Spermatophyta</taxon>
        <taxon>Magnoliopsida</taxon>
        <taxon>Liliopsida</taxon>
        <taxon>Poales</taxon>
        <taxon>Poaceae</taxon>
        <taxon>BOP clade</taxon>
        <taxon>Pooideae</taxon>
        <taxon>Triticodae</taxon>
        <taxon>Triticeae</taxon>
        <taxon>Triticinae</taxon>
        <taxon>Triticum</taxon>
    </lineage>
</organism>
<gene>
    <name evidence="10" type="ORF">TRITD_1Bv1G134350</name>
</gene>
<keyword evidence="4" id="KW-0804">Transcription</keyword>
<reference evidence="10 11" key="1">
    <citation type="submission" date="2017-09" db="EMBL/GenBank/DDBJ databases">
        <authorList>
            <consortium name="International Durum Wheat Genome Sequencing Consortium (IDWGSC)"/>
            <person name="Milanesi L."/>
        </authorList>
    </citation>
    <scope>NUCLEOTIDE SEQUENCE [LARGE SCALE GENOMIC DNA]</scope>
    <source>
        <strain evidence="11">cv. Svevo</strain>
    </source>
</reference>
<dbReference type="SMART" id="SM00717">
    <property type="entry name" value="SANT"/>
    <property type="match status" value="1"/>
</dbReference>
<dbReference type="GO" id="GO:0009723">
    <property type="term" value="P:response to ethylene"/>
    <property type="evidence" value="ECO:0007669"/>
    <property type="project" value="TreeGrafter"/>
</dbReference>
<dbReference type="InterPro" id="IPR017930">
    <property type="entry name" value="Myb_dom"/>
</dbReference>
<dbReference type="PROSITE" id="PS51293">
    <property type="entry name" value="SANT"/>
    <property type="match status" value="1"/>
</dbReference>
<keyword evidence="2" id="KW-0805">Transcription regulation</keyword>
<evidence type="ECO:0000259" key="9">
    <source>
        <dbReference type="PROSITE" id="PS51294"/>
    </source>
</evidence>
<evidence type="ECO:0008006" key="12">
    <source>
        <dbReference type="Google" id="ProtNLM"/>
    </source>
</evidence>
<evidence type="ECO:0000256" key="1">
    <source>
        <dbReference type="ARBA" id="ARBA00004123"/>
    </source>
</evidence>
<dbReference type="GO" id="GO:0009744">
    <property type="term" value="P:response to sucrose"/>
    <property type="evidence" value="ECO:0007669"/>
    <property type="project" value="UniProtKB-ARBA"/>
</dbReference>
<dbReference type="GO" id="GO:0005634">
    <property type="term" value="C:nucleus"/>
    <property type="evidence" value="ECO:0007669"/>
    <property type="project" value="UniProtKB-SubCell"/>
</dbReference>
<dbReference type="InterPro" id="IPR006447">
    <property type="entry name" value="Myb_dom_plants"/>
</dbReference>
<feature type="domain" description="SANT" evidence="8">
    <location>
        <begin position="91"/>
        <end position="139"/>
    </location>
</feature>
<evidence type="ECO:0000256" key="4">
    <source>
        <dbReference type="ARBA" id="ARBA00023163"/>
    </source>
</evidence>
<evidence type="ECO:0000256" key="5">
    <source>
        <dbReference type="ARBA" id="ARBA00023242"/>
    </source>
</evidence>
<dbReference type="PANTHER" id="PTHR44191:SF70">
    <property type="entry name" value="TRANSCRIPTION FACTOR MYBS2"/>
    <property type="match status" value="1"/>
</dbReference>
<dbReference type="PROSITE" id="PS51294">
    <property type="entry name" value="HTH_MYB"/>
    <property type="match status" value="1"/>
</dbReference>
<proteinExistence type="predicted"/>
<dbReference type="Gramene" id="TRITD1Bv1G134350.10">
    <property type="protein sequence ID" value="TRITD1Bv1G134350.10"/>
    <property type="gene ID" value="TRITD1Bv1G134350"/>
</dbReference>
<accession>A0A9R0QVN1</accession>
<keyword evidence="5" id="KW-0539">Nucleus</keyword>
<evidence type="ECO:0000256" key="6">
    <source>
        <dbReference type="SAM" id="MobiDB-lite"/>
    </source>
</evidence>
<dbReference type="InterPro" id="IPR017884">
    <property type="entry name" value="SANT_dom"/>
</dbReference>
<feature type="compositionally biased region" description="Basic residues" evidence="6">
    <location>
        <begin position="75"/>
        <end position="84"/>
    </location>
</feature>
<dbReference type="InterPro" id="IPR009057">
    <property type="entry name" value="Homeodomain-like_sf"/>
</dbReference>
<dbReference type="Proteomes" id="UP000324705">
    <property type="component" value="Chromosome 1B"/>
</dbReference>
<evidence type="ECO:0000256" key="2">
    <source>
        <dbReference type="ARBA" id="ARBA00023015"/>
    </source>
</evidence>
<comment type="subcellular location">
    <subcellularLocation>
        <location evidence="1">Nucleus</location>
    </subcellularLocation>
</comment>
<dbReference type="PANTHER" id="PTHR44191">
    <property type="entry name" value="TRANSCRIPTION FACTOR KUA1"/>
    <property type="match status" value="1"/>
</dbReference>
<evidence type="ECO:0000259" key="7">
    <source>
        <dbReference type="PROSITE" id="PS50090"/>
    </source>
</evidence>
<evidence type="ECO:0000313" key="11">
    <source>
        <dbReference type="Proteomes" id="UP000324705"/>
    </source>
</evidence>
<dbReference type="Pfam" id="PF00249">
    <property type="entry name" value="Myb_DNA-binding"/>
    <property type="match status" value="1"/>
</dbReference>
<sequence>MEEEGAKKAVLFRLFGVEVRGAEEEDDAEPMELKKSTSMPNLACASTDPILLPGEASNDKGYASDDGELASTPQLKRRRRKAQERKKGIPWTEEEHRKFLEGLKQLGKGDWRGISKNFVTTRTATQVASHAQKYFLRQTNPGKKKRRASLFDVGIPAGHSYDDQLPSPQSVGTKLAPAEKILHTDRGDVPQADELTDHVKKRSKFHSGTSLAAMAASGLELAMSSSASSILELSIAPPRCYGAVDAIKVL</sequence>
<feature type="region of interest" description="Disordered" evidence="6">
    <location>
        <begin position="23"/>
        <end position="87"/>
    </location>
</feature>
<dbReference type="EMBL" id="LT934112">
    <property type="protein sequence ID" value="VAH18145.1"/>
    <property type="molecule type" value="Genomic_DNA"/>
</dbReference>
<dbReference type="InterPro" id="IPR052245">
    <property type="entry name" value="Plant_Stress_Dev_TF"/>
</dbReference>
<dbReference type="PROSITE" id="PS50090">
    <property type="entry name" value="MYB_LIKE"/>
    <property type="match status" value="1"/>
</dbReference>